<reference evidence="2 3" key="1">
    <citation type="submission" date="2019-03" db="EMBL/GenBank/DDBJ databases">
        <title>Genomic Encyclopedia of Type Strains, Phase III (KMG-III): the genomes of soil and plant-associated and newly described type strains.</title>
        <authorList>
            <person name="Whitman W."/>
        </authorList>
    </citation>
    <scope>NUCLEOTIDE SEQUENCE [LARGE SCALE GENOMIC DNA]</scope>
    <source>
        <strain evidence="2 3">CECT 7378</strain>
    </source>
</reference>
<proteinExistence type="predicted"/>
<dbReference type="InterPro" id="IPR000253">
    <property type="entry name" value="FHA_dom"/>
</dbReference>
<dbReference type="OrthoDB" id="273564at2"/>
<evidence type="ECO:0000313" key="2">
    <source>
        <dbReference type="EMBL" id="TDO99949.1"/>
    </source>
</evidence>
<keyword evidence="3" id="KW-1185">Reference proteome</keyword>
<dbReference type="SUPFAM" id="SSF49879">
    <property type="entry name" value="SMAD/FHA domain"/>
    <property type="match status" value="1"/>
</dbReference>
<dbReference type="InterPro" id="IPR008984">
    <property type="entry name" value="SMAD_FHA_dom_sf"/>
</dbReference>
<dbReference type="EMBL" id="SNXC01000009">
    <property type="protein sequence ID" value="TDO99949.1"/>
    <property type="molecule type" value="Genomic_DNA"/>
</dbReference>
<dbReference type="Gene3D" id="2.60.200.20">
    <property type="match status" value="1"/>
</dbReference>
<gene>
    <name evidence="2" type="ORF">DFP79_0962</name>
</gene>
<organism evidence="2 3">
    <name type="scientific">Marinomonas balearica</name>
    <dbReference type="NCBI Taxonomy" id="491947"/>
    <lineage>
        <taxon>Bacteria</taxon>
        <taxon>Pseudomonadati</taxon>
        <taxon>Pseudomonadota</taxon>
        <taxon>Gammaproteobacteria</taxon>
        <taxon>Oceanospirillales</taxon>
        <taxon>Oceanospirillaceae</taxon>
        <taxon>Marinomonas</taxon>
    </lineage>
</organism>
<evidence type="ECO:0000259" key="1">
    <source>
        <dbReference type="PROSITE" id="PS50006"/>
    </source>
</evidence>
<sequence length="350" mass="39756">MPSTTIKSLKTAQSNDIKLNTHTLPITPTFYAGGVLQSSSGQLIYLRQYHSFGRMQGCHTLLSREDISRIHALICWKNGKWSLEDKSTNGVWINDQKVPKEAPVALNLDDTIILSSRDGESFKVLSILEPCDLLVHINPSKPAIPLERPETNINEHITMTFGSLGWKFLDRTKGNQPFPIQNGELLQCGGAYYRLQTNNVEHDTIINRPTAYTVSDLEFKLEVSDDEEHITLIIQDIHQTTEVSGHRIQSQLYLLLCLARKSIEDDEAGYPENNRGWIDLKELSKTLGIEPENTRIRLHRLRTRLRDSVSFNGFDACELLQLKDGEIRFNSNKITIVKGSHSRMQDHSPQ</sequence>
<feature type="domain" description="FHA" evidence="1">
    <location>
        <begin position="50"/>
        <end position="98"/>
    </location>
</feature>
<name>A0A4R6MIB2_9GAMM</name>
<dbReference type="PROSITE" id="PS50006">
    <property type="entry name" value="FHA_DOMAIN"/>
    <property type="match status" value="1"/>
</dbReference>
<dbReference type="AlphaFoldDB" id="A0A4R6MIB2"/>
<accession>A0A4R6MIB2</accession>
<dbReference type="Proteomes" id="UP000294656">
    <property type="component" value="Unassembled WGS sequence"/>
</dbReference>
<dbReference type="Pfam" id="PF00498">
    <property type="entry name" value="FHA"/>
    <property type="match status" value="1"/>
</dbReference>
<dbReference type="CDD" id="cd00060">
    <property type="entry name" value="FHA"/>
    <property type="match status" value="1"/>
</dbReference>
<protein>
    <submittedName>
        <fullName evidence="2">FHA domain protein</fullName>
    </submittedName>
</protein>
<dbReference type="SMART" id="SM00240">
    <property type="entry name" value="FHA"/>
    <property type="match status" value="1"/>
</dbReference>
<dbReference type="RefSeq" id="WP_133502772.1">
    <property type="nucleotide sequence ID" value="NZ_SNXC01000009.1"/>
</dbReference>
<evidence type="ECO:0000313" key="3">
    <source>
        <dbReference type="Proteomes" id="UP000294656"/>
    </source>
</evidence>
<comment type="caution">
    <text evidence="2">The sequence shown here is derived from an EMBL/GenBank/DDBJ whole genome shotgun (WGS) entry which is preliminary data.</text>
</comment>